<accession>A0A419W9V9</accession>
<gene>
    <name evidence="2" type="ORF">BC643_2631</name>
</gene>
<proteinExistence type="predicted"/>
<dbReference type="Proteomes" id="UP000283387">
    <property type="component" value="Unassembled WGS sequence"/>
</dbReference>
<protein>
    <recommendedName>
        <fullName evidence="4">Outer membrane protein with beta-barrel domain</fullName>
    </recommendedName>
</protein>
<feature type="chain" id="PRO_5019012446" description="Outer membrane protein with beta-barrel domain" evidence="1">
    <location>
        <begin position="20"/>
        <end position="149"/>
    </location>
</feature>
<feature type="signal peptide" evidence="1">
    <location>
        <begin position="1"/>
        <end position="19"/>
    </location>
</feature>
<keyword evidence="1" id="KW-0732">Signal</keyword>
<sequence>MKKRILFIALVLISGSIFAQGSAPLSKGEQQLNFGLGASDHGLPVYIGADFAFHNDWTAGPVLKLILDDDTKFAALGRVDYHWNRLLDIPSNWDFYLGANVGVLSNNGADLNLGLQLGGRYYWSNRWGVNLEVGGGTGFDTSLGLTMKF</sequence>
<dbReference type="EMBL" id="RAPN01000001">
    <property type="protein sequence ID" value="RKD92260.1"/>
    <property type="molecule type" value="Genomic_DNA"/>
</dbReference>
<reference evidence="2 3" key="1">
    <citation type="submission" date="2018-09" db="EMBL/GenBank/DDBJ databases">
        <title>Genomic Encyclopedia of Archaeal and Bacterial Type Strains, Phase II (KMG-II): from individual species to whole genera.</title>
        <authorList>
            <person name="Goeker M."/>
        </authorList>
    </citation>
    <scope>NUCLEOTIDE SEQUENCE [LARGE SCALE GENOMIC DNA]</scope>
    <source>
        <strain evidence="2 3">DSM 27148</strain>
    </source>
</reference>
<dbReference type="OrthoDB" id="1118003at2"/>
<evidence type="ECO:0000256" key="1">
    <source>
        <dbReference type="SAM" id="SignalP"/>
    </source>
</evidence>
<evidence type="ECO:0000313" key="3">
    <source>
        <dbReference type="Proteomes" id="UP000283387"/>
    </source>
</evidence>
<dbReference type="AlphaFoldDB" id="A0A419W9V9"/>
<comment type="caution">
    <text evidence="2">The sequence shown here is derived from an EMBL/GenBank/DDBJ whole genome shotgun (WGS) entry which is preliminary data.</text>
</comment>
<keyword evidence="3" id="KW-1185">Reference proteome</keyword>
<evidence type="ECO:0008006" key="4">
    <source>
        <dbReference type="Google" id="ProtNLM"/>
    </source>
</evidence>
<dbReference type="RefSeq" id="WP_120273489.1">
    <property type="nucleotide sequence ID" value="NZ_RAPN01000001.1"/>
</dbReference>
<organism evidence="2 3">
    <name type="scientific">Mangrovibacterium diazotrophicum</name>
    <dbReference type="NCBI Taxonomy" id="1261403"/>
    <lineage>
        <taxon>Bacteria</taxon>
        <taxon>Pseudomonadati</taxon>
        <taxon>Bacteroidota</taxon>
        <taxon>Bacteroidia</taxon>
        <taxon>Marinilabiliales</taxon>
        <taxon>Prolixibacteraceae</taxon>
        <taxon>Mangrovibacterium</taxon>
    </lineage>
</organism>
<evidence type="ECO:0000313" key="2">
    <source>
        <dbReference type="EMBL" id="RKD92260.1"/>
    </source>
</evidence>
<name>A0A419W9V9_9BACT</name>